<keyword evidence="2" id="KW-1185">Reference proteome</keyword>
<name>A0A7W3TQ32_9GAMM</name>
<dbReference type="EMBL" id="JACHTF010000029">
    <property type="protein sequence ID" value="MBB1062169.1"/>
    <property type="molecule type" value="Genomic_DNA"/>
</dbReference>
<evidence type="ECO:0000313" key="1">
    <source>
        <dbReference type="EMBL" id="MBB1062169.1"/>
    </source>
</evidence>
<proteinExistence type="predicted"/>
<dbReference type="RefSeq" id="WP_182688919.1">
    <property type="nucleotide sequence ID" value="NZ_JACHTF010000029.1"/>
</dbReference>
<accession>A0A7W3TQ32</accession>
<dbReference type="GO" id="GO:0016787">
    <property type="term" value="F:hydrolase activity"/>
    <property type="evidence" value="ECO:0007669"/>
    <property type="project" value="UniProtKB-KW"/>
</dbReference>
<sequence length="253" mass="26158">MASVVILPGLDGTSALLEDFCSTMSGLGVPARAVAYPPDRPLGYAELEPIARAQLPVSTPFVLLGESFSGPLAIRISSDPPPGLVGVVLSTTFARSPVRGLSPLASLVRFAPARPPMPLLSWSLLGQWATPGLQRQLRAALHSVSPAALRARAAAALRVDVSGLLGLVRMPTLQLVASHDRLLASSAPARLSTHLPSCRTVRLAGPHLLLQASTQQAAQAVVAFARGVPADESVFQSLAAPSGSPMQAPEGQA</sequence>
<dbReference type="SUPFAM" id="SSF53474">
    <property type="entry name" value="alpha/beta-Hydrolases"/>
    <property type="match status" value="1"/>
</dbReference>
<dbReference type="AlphaFoldDB" id="A0A7W3TQ32"/>
<protein>
    <submittedName>
        <fullName evidence="1">Alpha/beta hydrolase</fullName>
    </submittedName>
</protein>
<reference evidence="1 2" key="1">
    <citation type="submission" date="2020-08" db="EMBL/GenBank/DDBJ databases">
        <authorList>
            <person name="Xu S."/>
            <person name="Li A."/>
        </authorList>
    </citation>
    <scope>NUCLEOTIDE SEQUENCE [LARGE SCALE GENOMIC DNA]</scope>
    <source>
        <strain evidence="1 2">119BY6-57</strain>
    </source>
</reference>
<dbReference type="Proteomes" id="UP000523196">
    <property type="component" value="Unassembled WGS sequence"/>
</dbReference>
<gene>
    <name evidence="1" type="ORF">H4F98_16465</name>
</gene>
<evidence type="ECO:0000313" key="2">
    <source>
        <dbReference type="Proteomes" id="UP000523196"/>
    </source>
</evidence>
<organism evidence="1 2">
    <name type="scientific">Marilutibacter spongiae</name>
    <dbReference type="NCBI Taxonomy" id="2025720"/>
    <lineage>
        <taxon>Bacteria</taxon>
        <taxon>Pseudomonadati</taxon>
        <taxon>Pseudomonadota</taxon>
        <taxon>Gammaproteobacteria</taxon>
        <taxon>Lysobacterales</taxon>
        <taxon>Lysobacteraceae</taxon>
        <taxon>Marilutibacter</taxon>
    </lineage>
</organism>
<dbReference type="InterPro" id="IPR029058">
    <property type="entry name" value="AB_hydrolase_fold"/>
</dbReference>
<dbReference type="Gene3D" id="3.40.50.1820">
    <property type="entry name" value="alpha/beta hydrolase"/>
    <property type="match status" value="1"/>
</dbReference>
<keyword evidence="1" id="KW-0378">Hydrolase</keyword>
<comment type="caution">
    <text evidence="1">The sequence shown here is derived from an EMBL/GenBank/DDBJ whole genome shotgun (WGS) entry which is preliminary data.</text>
</comment>